<dbReference type="AlphaFoldDB" id="A0A5B7DRW8"/>
<sequence length="60" mass="6600">MTWARHRWLSPVDRCQRAGRDVSPAAADSQPCVLHGSFTQVRILVLCFVVRVVGAAVVLP</sequence>
<accession>A0A5B7DRW8</accession>
<evidence type="ECO:0000313" key="1">
    <source>
        <dbReference type="EMBL" id="MPC24158.1"/>
    </source>
</evidence>
<reference evidence="1 2" key="1">
    <citation type="submission" date="2019-05" db="EMBL/GenBank/DDBJ databases">
        <title>Another draft genome of Portunus trituberculatus and its Hox gene families provides insights of decapod evolution.</title>
        <authorList>
            <person name="Jeong J.-H."/>
            <person name="Song I."/>
            <person name="Kim S."/>
            <person name="Choi T."/>
            <person name="Kim D."/>
            <person name="Ryu S."/>
            <person name="Kim W."/>
        </authorList>
    </citation>
    <scope>NUCLEOTIDE SEQUENCE [LARGE SCALE GENOMIC DNA]</scope>
    <source>
        <tissue evidence="1">Muscle</tissue>
    </source>
</reference>
<name>A0A5B7DRW8_PORTR</name>
<dbReference type="EMBL" id="VSRR010001295">
    <property type="protein sequence ID" value="MPC24158.1"/>
    <property type="molecule type" value="Genomic_DNA"/>
</dbReference>
<keyword evidence="2" id="KW-1185">Reference proteome</keyword>
<evidence type="ECO:0000313" key="2">
    <source>
        <dbReference type="Proteomes" id="UP000324222"/>
    </source>
</evidence>
<proteinExistence type="predicted"/>
<protein>
    <submittedName>
        <fullName evidence="1">Uncharacterized protein</fullName>
    </submittedName>
</protein>
<organism evidence="1 2">
    <name type="scientific">Portunus trituberculatus</name>
    <name type="common">Swimming crab</name>
    <name type="synonym">Neptunus trituberculatus</name>
    <dbReference type="NCBI Taxonomy" id="210409"/>
    <lineage>
        <taxon>Eukaryota</taxon>
        <taxon>Metazoa</taxon>
        <taxon>Ecdysozoa</taxon>
        <taxon>Arthropoda</taxon>
        <taxon>Crustacea</taxon>
        <taxon>Multicrustacea</taxon>
        <taxon>Malacostraca</taxon>
        <taxon>Eumalacostraca</taxon>
        <taxon>Eucarida</taxon>
        <taxon>Decapoda</taxon>
        <taxon>Pleocyemata</taxon>
        <taxon>Brachyura</taxon>
        <taxon>Eubrachyura</taxon>
        <taxon>Portunoidea</taxon>
        <taxon>Portunidae</taxon>
        <taxon>Portuninae</taxon>
        <taxon>Portunus</taxon>
    </lineage>
</organism>
<gene>
    <name evidence="1" type="ORF">E2C01_017234</name>
</gene>
<comment type="caution">
    <text evidence="1">The sequence shown here is derived from an EMBL/GenBank/DDBJ whole genome shotgun (WGS) entry which is preliminary data.</text>
</comment>
<dbReference type="Proteomes" id="UP000324222">
    <property type="component" value="Unassembled WGS sequence"/>
</dbReference>